<evidence type="ECO:0000256" key="1">
    <source>
        <dbReference type="ARBA" id="ARBA00022490"/>
    </source>
</evidence>
<reference evidence="11" key="3">
    <citation type="journal article" date="2022" name="Int. J. Syst. Evol. Microbiol.">
        <title>Caproicibacterium lactatifermentans sp. nov., isolated from pit clay used for the production of Chinese strong aroma-type liquor.</title>
        <authorList>
            <person name="Wang H."/>
            <person name="Gu Y."/>
            <person name="Zhao D."/>
            <person name="Qiao Z."/>
            <person name="Zheng J."/>
            <person name="Gao J."/>
            <person name="Ren C."/>
            <person name="Xu Y."/>
        </authorList>
    </citation>
    <scope>NUCLEOTIDE SEQUENCE</scope>
    <source>
        <strain evidence="11">JNU-WLY1368</strain>
    </source>
</reference>
<keyword evidence="4 7" id="KW-0808">Transferase</keyword>
<evidence type="ECO:0000256" key="3">
    <source>
        <dbReference type="ARBA" id="ARBA00022603"/>
    </source>
</evidence>
<dbReference type="CDD" id="cd02440">
    <property type="entry name" value="AdoMet_MTases"/>
    <property type="match status" value="1"/>
</dbReference>
<dbReference type="FunFam" id="3.40.50.150:FF:000023">
    <property type="entry name" value="Ribosomal RNA small subunit methyltransferase A"/>
    <property type="match status" value="1"/>
</dbReference>
<dbReference type="KEGG" id="clf:GJQ69_01505"/>
<evidence type="ECO:0000256" key="6">
    <source>
        <dbReference type="ARBA" id="ARBA00022884"/>
    </source>
</evidence>
<evidence type="ECO:0000313" key="11">
    <source>
        <dbReference type="EMBL" id="QKO30039.1"/>
    </source>
</evidence>
<dbReference type="PROSITE" id="PS51689">
    <property type="entry name" value="SAM_RNA_A_N6_MT"/>
    <property type="match status" value="1"/>
</dbReference>
<evidence type="ECO:0000256" key="7">
    <source>
        <dbReference type="HAMAP-Rule" id="MF_00607"/>
    </source>
</evidence>
<feature type="binding site" evidence="7 8">
    <location>
        <position position="27"/>
    </location>
    <ligand>
        <name>S-adenosyl-L-methionine</name>
        <dbReference type="ChEBI" id="CHEBI:59789"/>
    </ligand>
</feature>
<feature type="binding site" evidence="7 8">
    <location>
        <position position="124"/>
    </location>
    <ligand>
        <name>S-adenosyl-L-methionine</name>
        <dbReference type="ChEBI" id="CHEBI:59789"/>
    </ligand>
</feature>
<dbReference type="AlphaFoldDB" id="A0A859DP11"/>
<dbReference type="SMART" id="SM00650">
    <property type="entry name" value="rADc"/>
    <property type="match status" value="1"/>
</dbReference>
<proteinExistence type="inferred from homology"/>
<dbReference type="NCBIfam" id="TIGR00755">
    <property type="entry name" value="ksgA"/>
    <property type="match status" value="1"/>
</dbReference>
<keyword evidence="5 7" id="KW-0949">S-adenosyl-L-methionine</keyword>
<feature type="binding site" evidence="7 8">
    <location>
        <position position="75"/>
    </location>
    <ligand>
        <name>S-adenosyl-L-methionine</name>
        <dbReference type="ChEBI" id="CHEBI:59789"/>
    </ligand>
</feature>
<dbReference type="SUPFAM" id="SSF53335">
    <property type="entry name" value="S-adenosyl-L-methionine-dependent methyltransferases"/>
    <property type="match status" value="1"/>
</dbReference>
<evidence type="ECO:0000256" key="5">
    <source>
        <dbReference type="ARBA" id="ARBA00022691"/>
    </source>
</evidence>
<dbReference type="EC" id="2.1.1.182" evidence="7"/>
<dbReference type="InterPro" id="IPR023165">
    <property type="entry name" value="rRNA_Ade_diMease-like_C"/>
</dbReference>
<dbReference type="EMBL" id="CP046051">
    <property type="protein sequence ID" value="QKN23279.1"/>
    <property type="molecule type" value="Genomic_DNA"/>
</dbReference>
<dbReference type="Gene3D" id="1.10.8.100">
    <property type="entry name" value="Ribosomal RNA adenine dimethylase-like, domain 2"/>
    <property type="match status" value="1"/>
</dbReference>
<dbReference type="GO" id="GO:0052908">
    <property type="term" value="F:16S rRNA (adenine(1518)-N(6)/adenine(1519)-N(6))-dimethyltransferase activity"/>
    <property type="evidence" value="ECO:0007669"/>
    <property type="project" value="UniProtKB-EC"/>
</dbReference>
<dbReference type="InterPro" id="IPR020598">
    <property type="entry name" value="rRNA_Ade_methylase_Trfase_N"/>
</dbReference>
<evidence type="ECO:0000313" key="10">
    <source>
        <dbReference type="EMBL" id="QKN23279.1"/>
    </source>
</evidence>
<organism evidence="10 12">
    <name type="scientific">Caproicibacterium lactatifermentans</name>
    <dbReference type="NCBI Taxonomy" id="2666138"/>
    <lineage>
        <taxon>Bacteria</taxon>
        <taxon>Bacillati</taxon>
        <taxon>Bacillota</taxon>
        <taxon>Clostridia</taxon>
        <taxon>Eubacteriales</taxon>
        <taxon>Oscillospiraceae</taxon>
        <taxon>Caproicibacterium</taxon>
    </lineage>
</organism>
<dbReference type="InterPro" id="IPR020596">
    <property type="entry name" value="rRNA_Ade_Mease_Trfase_CS"/>
</dbReference>
<evidence type="ECO:0000256" key="4">
    <source>
        <dbReference type="ARBA" id="ARBA00022679"/>
    </source>
</evidence>
<accession>A0A859DP11</accession>
<keyword evidence="2 7" id="KW-0698">rRNA processing</keyword>
<dbReference type="Pfam" id="PF00398">
    <property type="entry name" value="RrnaAD"/>
    <property type="match status" value="1"/>
</dbReference>
<dbReference type="GO" id="GO:0003723">
    <property type="term" value="F:RNA binding"/>
    <property type="evidence" value="ECO:0007669"/>
    <property type="project" value="UniProtKB-UniRule"/>
</dbReference>
<dbReference type="InterPro" id="IPR029063">
    <property type="entry name" value="SAM-dependent_MTases_sf"/>
</dbReference>
<keyword evidence="1 7" id="KW-0963">Cytoplasm</keyword>
<dbReference type="Gene3D" id="3.40.50.150">
    <property type="entry name" value="Vaccinia Virus protein VP39"/>
    <property type="match status" value="1"/>
</dbReference>
<dbReference type="Proteomes" id="UP000509623">
    <property type="component" value="Chromosome"/>
</dbReference>
<gene>
    <name evidence="7 10" type="primary">rsmA</name>
    <name evidence="7" type="synonym">ksgA</name>
    <name evidence="10" type="ORF">GJQ69_01505</name>
    <name evidence="11" type="ORF">GKP14_02845</name>
</gene>
<dbReference type="HAMAP" id="MF_00607">
    <property type="entry name" value="16SrRNA_methyltr_A"/>
    <property type="match status" value="1"/>
</dbReference>
<reference evidence="12 13" key="1">
    <citation type="submission" date="2019-11" db="EMBL/GenBank/DDBJ databases">
        <authorList>
            <person name="Ren C."/>
            <person name="Wang H."/>
            <person name="Xu Y."/>
        </authorList>
    </citation>
    <scope>NUCLEOTIDE SEQUENCE [LARGE SCALE GENOMIC DNA]</scope>
    <source>
        <strain evidence="13">JNU-WLY1368</strain>
        <strain evidence="10 12">LBM 19010</strain>
    </source>
</reference>
<name>A0A859DP11_9FIRM</name>
<dbReference type="RefSeq" id="WP_086036565.1">
    <property type="nucleotide sequence ID" value="NZ_CP046051.1"/>
</dbReference>
<comment type="similarity">
    <text evidence="7">Belongs to the class I-like SAM-binding methyltransferase superfamily. rRNA adenine N(6)-methyltransferase family. RsmA subfamily.</text>
</comment>
<evidence type="ECO:0000313" key="12">
    <source>
        <dbReference type="Proteomes" id="UP000501316"/>
    </source>
</evidence>
<feature type="domain" description="Ribosomal RNA adenine methylase transferase N-terminal" evidence="9">
    <location>
        <begin position="34"/>
        <end position="209"/>
    </location>
</feature>
<keyword evidence="3 7" id="KW-0489">Methyltransferase</keyword>
<sequence length="288" mass="31323">MDLSNRQTIRELLSRHGFTFRKQLGQNFLIDPTVCPRMAESGVTGPDCGVLEIGPGIGVLTVQLAARAQKVCAVELDRRLLPVLAETLQPFQNVHVVQGDVLKLDLPALLQQEFAGMHIAVCANLPYYITSPVIMKLLEEKLPIEFLTVMVQKEAAERLCAAPGTRACGAVSAAVWYYAEPKLLFPVGRGSFLPSPKVDSAVIQLRVRKAPPVQLRDETFFFRVVRAAFGQRRKAAANAVSAGLSLPKATVQAALKQIDAPASVRAERLTLEQLAALSNLLYPAAFPS</sequence>
<dbReference type="PROSITE" id="PS01131">
    <property type="entry name" value="RRNA_A_DIMETH"/>
    <property type="match status" value="1"/>
</dbReference>
<evidence type="ECO:0000259" key="9">
    <source>
        <dbReference type="SMART" id="SM00650"/>
    </source>
</evidence>
<dbReference type="GO" id="GO:0005829">
    <property type="term" value="C:cytosol"/>
    <property type="evidence" value="ECO:0007669"/>
    <property type="project" value="TreeGrafter"/>
</dbReference>
<dbReference type="InterPro" id="IPR011530">
    <property type="entry name" value="rRNA_adenine_dimethylase"/>
</dbReference>
<comment type="subcellular location">
    <subcellularLocation>
        <location evidence="7">Cytoplasm</location>
    </subcellularLocation>
</comment>
<dbReference type="PANTHER" id="PTHR11727:SF7">
    <property type="entry name" value="DIMETHYLADENOSINE TRANSFERASE-RELATED"/>
    <property type="match status" value="1"/>
</dbReference>
<feature type="binding site" evidence="7 8">
    <location>
        <position position="54"/>
    </location>
    <ligand>
        <name>S-adenosyl-L-methionine</name>
        <dbReference type="ChEBI" id="CHEBI:59789"/>
    </ligand>
</feature>
<dbReference type="PANTHER" id="PTHR11727">
    <property type="entry name" value="DIMETHYLADENOSINE TRANSFERASE"/>
    <property type="match status" value="1"/>
</dbReference>
<dbReference type="EMBL" id="CP046161">
    <property type="protein sequence ID" value="QKO30039.1"/>
    <property type="molecule type" value="Genomic_DNA"/>
</dbReference>
<evidence type="ECO:0000256" key="8">
    <source>
        <dbReference type="PROSITE-ProRule" id="PRU01026"/>
    </source>
</evidence>
<dbReference type="InterPro" id="IPR001737">
    <property type="entry name" value="KsgA/Erm"/>
</dbReference>
<comment type="function">
    <text evidence="7">Specifically dimethylates two adjacent adenosines (A1518 and A1519) in the loop of a conserved hairpin near the 3'-end of 16S rRNA in the 30S particle. May play a critical role in biogenesis of 30S subunits.</text>
</comment>
<evidence type="ECO:0000256" key="2">
    <source>
        <dbReference type="ARBA" id="ARBA00022552"/>
    </source>
</evidence>
<keyword evidence="13" id="KW-1185">Reference proteome</keyword>
<dbReference type="Proteomes" id="UP000501316">
    <property type="component" value="Chromosome"/>
</dbReference>
<feature type="binding site" evidence="7 8">
    <location>
        <position position="29"/>
    </location>
    <ligand>
        <name>S-adenosyl-L-methionine</name>
        <dbReference type="ChEBI" id="CHEBI:59789"/>
    </ligand>
</feature>
<comment type="catalytic activity">
    <reaction evidence="7">
        <text>adenosine(1518)/adenosine(1519) in 16S rRNA + 4 S-adenosyl-L-methionine = N(6)-dimethyladenosine(1518)/N(6)-dimethyladenosine(1519) in 16S rRNA + 4 S-adenosyl-L-homocysteine + 4 H(+)</text>
        <dbReference type="Rhea" id="RHEA:19609"/>
        <dbReference type="Rhea" id="RHEA-COMP:10232"/>
        <dbReference type="Rhea" id="RHEA-COMP:10233"/>
        <dbReference type="ChEBI" id="CHEBI:15378"/>
        <dbReference type="ChEBI" id="CHEBI:57856"/>
        <dbReference type="ChEBI" id="CHEBI:59789"/>
        <dbReference type="ChEBI" id="CHEBI:74411"/>
        <dbReference type="ChEBI" id="CHEBI:74493"/>
        <dbReference type="EC" id="2.1.1.182"/>
    </reaction>
</comment>
<keyword evidence="6 7" id="KW-0694">RNA-binding</keyword>
<protein>
    <recommendedName>
        <fullName evidence="7">Ribosomal RNA small subunit methyltransferase A</fullName>
        <ecNumber evidence="7">2.1.1.182</ecNumber>
    </recommendedName>
    <alternativeName>
        <fullName evidence="7">16S rRNA (adenine(1518)-N(6)/adenine(1519)-N(6))-dimethyltransferase</fullName>
    </alternativeName>
    <alternativeName>
        <fullName evidence="7">16S rRNA dimethyladenosine transferase</fullName>
    </alternativeName>
    <alternativeName>
        <fullName evidence="7">16S rRNA dimethylase</fullName>
    </alternativeName>
    <alternativeName>
        <fullName evidence="7">S-adenosylmethionine-6-N', N'-adenosyl(rRNA) dimethyltransferase</fullName>
    </alternativeName>
</protein>
<reference evidence="11" key="2">
    <citation type="journal article" date="2021" name="Appl. Environ. Microbiol.">
        <title>Adaptability of a Caproate-Producing Bacterium Contributes to Its Dominance in an Anaerobic Fermentation System.</title>
        <authorList>
            <person name="Wang H."/>
            <person name="Gu Y."/>
            <person name="Zhou W."/>
            <person name="Zhao D."/>
            <person name="Qiao Z."/>
            <person name="Zheng J."/>
            <person name="Gao J."/>
            <person name="Chen X."/>
            <person name="Ren C."/>
            <person name="Xu Y."/>
        </authorList>
    </citation>
    <scope>NUCLEOTIDE SEQUENCE</scope>
    <source>
        <strain evidence="11">JNU-WLY1368</strain>
    </source>
</reference>
<evidence type="ECO:0000313" key="13">
    <source>
        <dbReference type="Proteomes" id="UP000509623"/>
    </source>
</evidence>
<feature type="binding site" evidence="7 8">
    <location>
        <position position="100"/>
    </location>
    <ligand>
        <name>S-adenosyl-L-methionine</name>
        <dbReference type="ChEBI" id="CHEBI:59789"/>
    </ligand>
</feature>